<dbReference type="AlphaFoldDB" id="A0A109JKR5"/>
<dbReference type="RefSeq" id="WP_066511277.1">
    <property type="nucleotide sequence ID" value="NZ_LNCU01000092.1"/>
</dbReference>
<sequence>MVDQSAVGRAFTPVTARVEPGRLRFFLDTLGERNPLYREPDAARSAGYAAAPVPPTYLFCLEMMDAPDPFEFLTALDIDLARVLHGEQRFDYHAAVVIGDTLTFKSRVESVTDKKGGAMTLIVVVTEITNQDGVHVADTSRTVVVRNVVPS</sequence>
<dbReference type="CDD" id="cd03441">
    <property type="entry name" value="R_hydratase_like"/>
    <property type="match status" value="1"/>
</dbReference>
<dbReference type="PIRSF" id="PIRSF018072">
    <property type="entry name" value="UCP018072"/>
    <property type="match status" value="1"/>
</dbReference>
<dbReference type="OrthoDB" id="5522043at2"/>
<dbReference type="InterPro" id="IPR016709">
    <property type="entry name" value="HadA-like"/>
</dbReference>
<dbReference type="EMBL" id="LNCU01000092">
    <property type="protein sequence ID" value="KWV50862.1"/>
    <property type="molecule type" value="Genomic_DNA"/>
</dbReference>
<feature type="domain" description="FAS1-like dehydratase" evidence="1">
    <location>
        <begin position="5"/>
        <end position="138"/>
    </location>
</feature>
<gene>
    <name evidence="2" type="ORF">AS156_13525</name>
</gene>
<evidence type="ECO:0000313" key="2">
    <source>
        <dbReference type="EMBL" id="KWV50862.1"/>
    </source>
</evidence>
<reference evidence="2 3" key="1">
    <citation type="submission" date="2015-11" db="EMBL/GenBank/DDBJ databases">
        <title>Draft Genome Sequence of the Strain BR 10303 (Bradyrhizobium sp.) isolated from nodules of Centrolobium paraense.</title>
        <authorList>
            <person name="Zelli J.E."/>
            <person name="Simoes-Araujo J.L."/>
            <person name="Barauna A.C."/>
            <person name="Silva K."/>
        </authorList>
    </citation>
    <scope>NUCLEOTIDE SEQUENCE [LARGE SCALE GENOMIC DNA]</scope>
    <source>
        <strain evidence="2 3">BR 10303</strain>
    </source>
</reference>
<keyword evidence="3" id="KW-1185">Reference proteome</keyword>
<name>A0A109JKR5_9BRAD</name>
<dbReference type="InterPro" id="IPR029069">
    <property type="entry name" value="HotDog_dom_sf"/>
</dbReference>
<dbReference type="Proteomes" id="UP000057737">
    <property type="component" value="Unassembled WGS sequence"/>
</dbReference>
<accession>A0A109JKR5</accession>
<evidence type="ECO:0000259" key="1">
    <source>
        <dbReference type="Pfam" id="PF13452"/>
    </source>
</evidence>
<protein>
    <submittedName>
        <fullName evidence="2">Acyl dehydratase</fullName>
    </submittedName>
</protein>
<organism evidence="2 3">
    <name type="scientific">Bradyrhizobium macuxiense</name>
    <dbReference type="NCBI Taxonomy" id="1755647"/>
    <lineage>
        <taxon>Bacteria</taxon>
        <taxon>Pseudomonadati</taxon>
        <taxon>Pseudomonadota</taxon>
        <taxon>Alphaproteobacteria</taxon>
        <taxon>Hyphomicrobiales</taxon>
        <taxon>Nitrobacteraceae</taxon>
        <taxon>Bradyrhizobium</taxon>
    </lineage>
</organism>
<dbReference type="Pfam" id="PF13452">
    <property type="entry name" value="FAS1_DH_region"/>
    <property type="match status" value="1"/>
</dbReference>
<dbReference type="Gene3D" id="3.10.129.10">
    <property type="entry name" value="Hotdog Thioesterase"/>
    <property type="match status" value="1"/>
</dbReference>
<dbReference type="SUPFAM" id="SSF54637">
    <property type="entry name" value="Thioesterase/thiol ester dehydrase-isomerase"/>
    <property type="match status" value="1"/>
</dbReference>
<proteinExistence type="predicted"/>
<evidence type="ECO:0000313" key="3">
    <source>
        <dbReference type="Proteomes" id="UP000057737"/>
    </source>
</evidence>
<comment type="caution">
    <text evidence="2">The sequence shown here is derived from an EMBL/GenBank/DDBJ whole genome shotgun (WGS) entry which is preliminary data.</text>
</comment>
<dbReference type="InterPro" id="IPR039569">
    <property type="entry name" value="FAS1-like_DH_region"/>
</dbReference>